<evidence type="ECO:0008006" key="8">
    <source>
        <dbReference type="Google" id="ProtNLM"/>
    </source>
</evidence>
<evidence type="ECO:0000256" key="3">
    <source>
        <dbReference type="ARBA" id="ARBA00022989"/>
    </source>
</evidence>
<dbReference type="AlphaFoldDB" id="A0AB74HDR3"/>
<evidence type="ECO:0000256" key="2">
    <source>
        <dbReference type="ARBA" id="ARBA00022692"/>
    </source>
</evidence>
<keyword evidence="3 5" id="KW-1133">Transmembrane helix</keyword>
<keyword evidence="2 5" id="KW-0812">Transmembrane</keyword>
<comment type="subcellular location">
    <subcellularLocation>
        <location evidence="1">Membrane</location>
        <topology evidence="1">Multi-pass membrane protein</topology>
    </subcellularLocation>
</comment>
<evidence type="ECO:0000313" key="6">
    <source>
        <dbReference type="EMBL" id="TCE46309.1"/>
    </source>
</evidence>
<dbReference type="InterPro" id="IPR006480">
    <property type="entry name" value="Phage_holin_4_1"/>
</dbReference>
<reference evidence="6 7" key="1">
    <citation type="journal article" date="2018" name="Sci. Rep.">
        <title>Genomic diversity and distribution of Bifidobacterium longum subsp. longum across the human lifespan.</title>
        <authorList>
            <person name="Odamaki T."/>
            <person name="Bottacini F."/>
            <person name="Kato K."/>
            <person name="Mitsuyama E."/>
            <person name="Yoshida K."/>
            <person name="Horigome A."/>
            <person name="Xiao J.Z."/>
            <person name="van Sinderen D."/>
        </authorList>
    </citation>
    <scope>NUCLEOTIDE SEQUENCE [LARGE SCALE GENOMIC DNA]</scope>
    <source>
        <strain evidence="6 7">MCC10044</strain>
    </source>
</reference>
<sequence>MEKTEIAALAIVGILIAMDYMTGLLKAAMQHDISSEKMREGLWHKSGLILVMLLAEVVERGQQYLDLGYSVPLIVPAAVYISITEISSILENIGEINPDIAAGPLLKLFRSKRDGGDTQ</sequence>
<evidence type="ECO:0000313" key="7">
    <source>
        <dbReference type="Proteomes" id="UP000293319"/>
    </source>
</evidence>
<organism evidence="6 7">
    <name type="scientific">Bifidobacterium longum subsp. longum</name>
    <dbReference type="NCBI Taxonomy" id="1679"/>
    <lineage>
        <taxon>Bacteria</taxon>
        <taxon>Bacillati</taxon>
        <taxon>Actinomycetota</taxon>
        <taxon>Actinomycetes</taxon>
        <taxon>Bifidobacteriales</taxon>
        <taxon>Bifidobacteriaceae</taxon>
        <taxon>Bifidobacterium</taxon>
    </lineage>
</organism>
<name>A0AB74HDR3_BIFLL</name>
<dbReference type="EMBL" id="SHQV01000004">
    <property type="protein sequence ID" value="TCE46309.1"/>
    <property type="molecule type" value="Genomic_DNA"/>
</dbReference>
<proteinExistence type="predicted"/>
<dbReference type="GO" id="GO:0016020">
    <property type="term" value="C:membrane"/>
    <property type="evidence" value="ECO:0007669"/>
    <property type="project" value="UniProtKB-SubCell"/>
</dbReference>
<accession>A0AB74HDR3</accession>
<feature type="transmembrane region" description="Helical" evidence="5">
    <location>
        <begin position="6"/>
        <end position="29"/>
    </location>
</feature>
<dbReference type="RefSeq" id="WP_118378823.1">
    <property type="nucleotide sequence ID" value="NZ_SHQV01000004.1"/>
</dbReference>
<comment type="caution">
    <text evidence="6">The sequence shown here is derived from an EMBL/GenBank/DDBJ whole genome shotgun (WGS) entry which is preliminary data.</text>
</comment>
<gene>
    <name evidence="6" type="ORF">MCC10044_0230</name>
</gene>
<evidence type="ECO:0000256" key="5">
    <source>
        <dbReference type="SAM" id="Phobius"/>
    </source>
</evidence>
<evidence type="ECO:0000256" key="1">
    <source>
        <dbReference type="ARBA" id="ARBA00004141"/>
    </source>
</evidence>
<dbReference type="Proteomes" id="UP000293319">
    <property type="component" value="Unassembled WGS sequence"/>
</dbReference>
<protein>
    <recommendedName>
        <fullName evidence="8">Holin</fullName>
    </recommendedName>
</protein>
<keyword evidence="4 5" id="KW-0472">Membrane</keyword>
<dbReference type="Pfam" id="PF05105">
    <property type="entry name" value="Phage_holin_4_1"/>
    <property type="match status" value="1"/>
</dbReference>
<evidence type="ECO:0000256" key="4">
    <source>
        <dbReference type="ARBA" id="ARBA00023136"/>
    </source>
</evidence>